<feature type="region of interest" description="Disordered" evidence="1">
    <location>
        <begin position="63"/>
        <end position="82"/>
    </location>
</feature>
<dbReference type="Proteomes" id="UP001208017">
    <property type="component" value="Unassembled WGS sequence"/>
</dbReference>
<sequence>MAPDGRKQENALSRVPAGHKRDRERQLILMWIDLRTTRRESSQLLRESYAAYFSHRLQAAPHGIAGNGAHCSIPQGTARRWR</sequence>
<feature type="region of interest" description="Disordered" evidence="1">
    <location>
        <begin position="1"/>
        <end position="21"/>
    </location>
</feature>
<keyword evidence="3" id="KW-1185">Reference proteome</keyword>
<reference evidence="2 3" key="1">
    <citation type="submission" date="2022-11" db="EMBL/GenBank/DDBJ databases">
        <title>Study of microbial diversity in lake waters.</title>
        <authorList>
            <person name="Zhang J."/>
        </authorList>
    </citation>
    <scope>NUCLEOTIDE SEQUENCE [LARGE SCALE GENOMIC DNA]</scope>
    <source>
        <strain evidence="2 3">DT12</strain>
    </source>
</reference>
<protein>
    <recommendedName>
        <fullName evidence="4">Transposase</fullName>
    </recommendedName>
</protein>
<dbReference type="RefSeq" id="WP_267153467.1">
    <property type="nucleotide sequence ID" value="NZ_JAPMLT010000017.1"/>
</dbReference>
<evidence type="ECO:0000313" key="2">
    <source>
        <dbReference type="EMBL" id="MCX7572216.1"/>
    </source>
</evidence>
<proteinExistence type="predicted"/>
<evidence type="ECO:0000313" key="3">
    <source>
        <dbReference type="Proteomes" id="UP001208017"/>
    </source>
</evidence>
<organism evidence="2 3">
    <name type="scientific">Tumebacillus lacus</name>
    <dbReference type="NCBI Taxonomy" id="2995335"/>
    <lineage>
        <taxon>Bacteria</taxon>
        <taxon>Bacillati</taxon>
        <taxon>Bacillota</taxon>
        <taxon>Bacilli</taxon>
        <taxon>Bacillales</taxon>
        <taxon>Alicyclobacillaceae</taxon>
        <taxon>Tumebacillus</taxon>
    </lineage>
</organism>
<comment type="caution">
    <text evidence="2">The sequence shown here is derived from an EMBL/GenBank/DDBJ whole genome shotgun (WGS) entry which is preliminary data.</text>
</comment>
<name>A0ABT3X6Z6_9BACL</name>
<accession>A0ABT3X6Z6</accession>
<gene>
    <name evidence="2" type="ORF">OS242_20110</name>
</gene>
<evidence type="ECO:0000256" key="1">
    <source>
        <dbReference type="SAM" id="MobiDB-lite"/>
    </source>
</evidence>
<evidence type="ECO:0008006" key="4">
    <source>
        <dbReference type="Google" id="ProtNLM"/>
    </source>
</evidence>
<dbReference type="EMBL" id="JAPMLT010000017">
    <property type="protein sequence ID" value="MCX7572216.1"/>
    <property type="molecule type" value="Genomic_DNA"/>
</dbReference>